<organism evidence="4 5">
    <name type="scientific">Aquabacter spiritensis</name>
    <dbReference type="NCBI Taxonomy" id="933073"/>
    <lineage>
        <taxon>Bacteria</taxon>
        <taxon>Pseudomonadati</taxon>
        <taxon>Pseudomonadota</taxon>
        <taxon>Alphaproteobacteria</taxon>
        <taxon>Hyphomicrobiales</taxon>
        <taxon>Xanthobacteraceae</taxon>
        <taxon>Aquabacter</taxon>
    </lineage>
</organism>
<dbReference type="InterPro" id="IPR045337">
    <property type="entry name" value="MmgE_PrpD_C"/>
</dbReference>
<dbReference type="InterPro" id="IPR036148">
    <property type="entry name" value="MmgE/PrpD_sf"/>
</dbReference>
<dbReference type="RefSeq" id="WP_165933856.1">
    <property type="nucleotide sequence ID" value="NZ_SMAI01000019.1"/>
</dbReference>
<dbReference type="PANTHER" id="PTHR16943:SF8">
    <property type="entry name" value="2-METHYLCITRATE DEHYDRATASE"/>
    <property type="match status" value="1"/>
</dbReference>
<feature type="domain" description="MmgE/PrpD N-terminal" evidence="2">
    <location>
        <begin position="9"/>
        <end position="244"/>
    </location>
</feature>
<dbReference type="InterPro" id="IPR042183">
    <property type="entry name" value="MmgE/PrpD_sf_1"/>
</dbReference>
<dbReference type="InterPro" id="IPR042188">
    <property type="entry name" value="MmgE/PrpD_sf_2"/>
</dbReference>
<evidence type="ECO:0000259" key="2">
    <source>
        <dbReference type="Pfam" id="PF03972"/>
    </source>
</evidence>
<keyword evidence="5" id="KW-1185">Reference proteome</keyword>
<comment type="caution">
    <text evidence="4">The sequence shown here is derived from an EMBL/GenBank/DDBJ whole genome shotgun (WGS) entry which is preliminary data.</text>
</comment>
<dbReference type="EMBL" id="SMAI01000019">
    <property type="protein sequence ID" value="TCT01099.1"/>
    <property type="molecule type" value="Genomic_DNA"/>
</dbReference>
<evidence type="ECO:0000313" key="4">
    <source>
        <dbReference type="EMBL" id="TCT01099.1"/>
    </source>
</evidence>
<dbReference type="PANTHER" id="PTHR16943">
    <property type="entry name" value="2-METHYLCITRATE DEHYDRATASE-RELATED"/>
    <property type="match status" value="1"/>
</dbReference>
<feature type="domain" description="MmgE/PrpD C-terminal" evidence="3">
    <location>
        <begin position="274"/>
        <end position="439"/>
    </location>
</feature>
<dbReference type="Proteomes" id="UP000294664">
    <property type="component" value="Unassembled WGS sequence"/>
</dbReference>
<dbReference type="GO" id="GO:0016829">
    <property type="term" value="F:lyase activity"/>
    <property type="evidence" value="ECO:0007669"/>
    <property type="project" value="InterPro"/>
</dbReference>
<sequence>MAAPTISETLGAFVAGLDLDRVDAAVRHRATLLLMDSIGVALASASLSFGHIAAAALAEVERGASPVIGSAERLTVRDAALVNGMLIHGIDFDDTSIYGRVHPSSACVPGALALGAHLKASGAQMLAAYIAGLEGAIRLGAVAQGGFQKRGFHPSGVIGVFGGTFVAGRLLGLDAHRLAMAQGIAYSAAAGNQEFTTEMAWTKRFHPGWAATAGITAATLAKGGFTGPLMPYEGRFGLYRLYLGAVEGGFDYARATADLGARWLLQDISVKPLAACYFNIPLIDAAARAARESGISADKVAEIRVLVPEAAIATVCEPRDAKRRPADGYTAQFSAYFATATGFLTGGFTLADIAPDRLTDPAILALADKVTYAADPETSFPAHYGGAVSVRATDGRSFTVREDIDRGSPQRPLSETEMMEKFLRNAELIFPPRRAREALDLILGVARLSDVSRLAEILAAPETRPGATRL</sequence>
<dbReference type="SUPFAM" id="SSF103378">
    <property type="entry name" value="2-methylcitrate dehydratase PrpD"/>
    <property type="match status" value="1"/>
</dbReference>
<comment type="similarity">
    <text evidence="1">Belongs to the PrpD family.</text>
</comment>
<dbReference type="Gene3D" id="1.10.4100.10">
    <property type="entry name" value="2-methylcitrate dehydratase PrpD"/>
    <property type="match status" value="1"/>
</dbReference>
<evidence type="ECO:0000313" key="5">
    <source>
        <dbReference type="Proteomes" id="UP000294664"/>
    </source>
</evidence>
<accession>A0A4R3LNR8</accession>
<gene>
    <name evidence="4" type="ORF">EDC64_11969</name>
</gene>
<dbReference type="Gene3D" id="3.30.1330.120">
    <property type="entry name" value="2-methylcitrate dehydratase PrpD"/>
    <property type="match status" value="1"/>
</dbReference>
<evidence type="ECO:0000259" key="3">
    <source>
        <dbReference type="Pfam" id="PF19305"/>
    </source>
</evidence>
<dbReference type="Pfam" id="PF19305">
    <property type="entry name" value="MmgE_PrpD_C"/>
    <property type="match status" value="1"/>
</dbReference>
<dbReference type="InterPro" id="IPR045336">
    <property type="entry name" value="MmgE_PrpD_N"/>
</dbReference>
<dbReference type="Pfam" id="PF03972">
    <property type="entry name" value="MmgE_PrpD_N"/>
    <property type="match status" value="1"/>
</dbReference>
<name>A0A4R3LNR8_9HYPH</name>
<proteinExistence type="inferred from homology"/>
<dbReference type="AlphaFoldDB" id="A0A4R3LNR8"/>
<evidence type="ECO:0000256" key="1">
    <source>
        <dbReference type="ARBA" id="ARBA00006174"/>
    </source>
</evidence>
<protein>
    <submittedName>
        <fullName evidence="4">2-methylcitrate dehydratase PrpD</fullName>
    </submittedName>
</protein>
<dbReference type="InterPro" id="IPR005656">
    <property type="entry name" value="MmgE_PrpD"/>
</dbReference>
<reference evidence="4 5" key="1">
    <citation type="submission" date="2019-03" db="EMBL/GenBank/DDBJ databases">
        <title>Genomic Encyclopedia of Type Strains, Phase IV (KMG-IV): sequencing the most valuable type-strain genomes for metagenomic binning, comparative biology and taxonomic classification.</title>
        <authorList>
            <person name="Goeker M."/>
        </authorList>
    </citation>
    <scope>NUCLEOTIDE SEQUENCE [LARGE SCALE GENOMIC DNA]</scope>
    <source>
        <strain evidence="4 5">DSM 9035</strain>
    </source>
</reference>